<evidence type="ECO:0000256" key="2">
    <source>
        <dbReference type="ARBA" id="ARBA00007825"/>
    </source>
</evidence>
<feature type="domain" description="Intradiol ring-cleavage dioxygenases" evidence="7">
    <location>
        <begin position="138"/>
        <end position="290"/>
    </location>
</feature>
<dbReference type="InterPro" id="IPR050770">
    <property type="entry name" value="Intradiol_RC_Dioxygenase"/>
</dbReference>
<evidence type="ECO:0000259" key="8">
    <source>
        <dbReference type="Pfam" id="PF04444"/>
    </source>
</evidence>
<evidence type="ECO:0000256" key="3">
    <source>
        <dbReference type="ARBA" id="ARBA00022723"/>
    </source>
</evidence>
<dbReference type="Pfam" id="PF00775">
    <property type="entry name" value="Dioxygenase_C"/>
    <property type="match status" value="1"/>
</dbReference>
<protein>
    <recommendedName>
        <fullName evidence="11">Intradiol ring-cleavage dioxygenases domain-containing protein</fullName>
    </recommendedName>
</protein>
<keyword evidence="3" id="KW-0479">Metal-binding</keyword>
<evidence type="ECO:0008006" key="11">
    <source>
        <dbReference type="Google" id="ProtNLM"/>
    </source>
</evidence>
<dbReference type="SUPFAM" id="SSF49482">
    <property type="entry name" value="Aromatic compound dioxygenase"/>
    <property type="match status" value="1"/>
</dbReference>
<keyword evidence="6" id="KW-0408">Iron</keyword>
<dbReference type="PANTHER" id="PTHR33711">
    <property type="entry name" value="DIOXYGENASE, PUTATIVE (AFU_ORTHOLOGUE AFUA_2G02910)-RELATED"/>
    <property type="match status" value="1"/>
</dbReference>
<dbReference type="GO" id="GO:0018576">
    <property type="term" value="F:catechol 1,2-dioxygenase activity"/>
    <property type="evidence" value="ECO:0007669"/>
    <property type="project" value="InterPro"/>
</dbReference>
<evidence type="ECO:0000313" key="9">
    <source>
        <dbReference type="EMBL" id="PGH35376.1"/>
    </source>
</evidence>
<comment type="similarity">
    <text evidence="2">Belongs to the intradiol ring-cleavage dioxygenase family.</text>
</comment>
<dbReference type="Proteomes" id="UP000226031">
    <property type="component" value="Unassembled WGS sequence"/>
</dbReference>
<dbReference type="GO" id="GO:0008199">
    <property type="term" value="F:ferric iron binding"/>
    <property type="evidence" value="ECO:0007669"/>
    <property type="project" value="InterPro"/>
</dbReference>
<dbReference type="EMBL" id="PDND01000023">
    <property type="protein sequence ID" value="PGH35376.1"/>
    <property type="molecule type" value="Genomic_DNA"/>
</dbReference>
<organism evidence="9 10">
    <name type="scientific">[Emmonsia] crescens</name>
    <dbReference type="NCBI Taxonomy" id="73230"/>
    <lineage>
        <taxon>Eukaryota</taxon>
        <taxon>Fungi</taxon>
        <taxon>Dikarya</taxon>
        <taxon>Ascomycota</taxon>
        <taxon>Pezizomycotina</taxon>
        <taxon>Eurotiomycetes</taxon>
        <taxon>Eurotiomycetidae</taxon>
        <taxon>Onygenales</taxon>
        <taxon>Ajellomycetaceae</taxon>
        <taxon>Emergomyces</taxon>
    </lineage>
</organism>
<dbReference type="GO" id="GO:0009712">
    <property type="term" value="P:catechol-containing compound metabolic process"/>
    <property type="evidence" value="ECO:0007669"/>
    <property type="project" value="InterPro"/>
</dbReference>
<name>A0A2B7ZN18_9EURO</name>
<evidence type="ECO:0000256" key="5">
    <source>
        <dbReference type="ARBA" id="ARBA00023002"/>
    </source>
</evidence>
<evidence type="ECO:0000256" key="6">
    <source>
        <dbReference type="ARBA" id="ARBA00023004"/>
    </source>
</evidence>
<feature type="domain" description="Catechol dioxygenase N-terminal" evidence="8">
    <location>
        <begin position="40"/>
        <end position="112"/>
    </location>
</feature>
<dbReference type="InterPro" id="IPR007535">
    <property type="entry name" value="Catechol_dOase_N"/>
</dbReference>
<gene>
    <name evidence="9" type="ORF">GX50_01841</name>
</gene>
<comment type="caution">
    <text evidence="9">The sequence shown here is derived from an EMBL/GenBank/DDBJ whole genome shotgun (WGS) entry which is preliminary data.</text>
</comment>
<evidence type="ECO:0000313" key="10">
    <source>
        <dbReference type="Proteomes" id="UP000226031"/>
    </source>
</evidence>
<dbReference type="InterPro" id="IPR000627">
    <property type="entry name" value="Intradiol_dOase_C"/>
</dbReference>
<evidence type="ECO:0000256" key="4">
    <source>
        <dbReference type="ARBA" id="ARBA00022964"/>
    </source>
</evidence>
<dbReference type="PANTHER" id="PTHR33711:SF7">
    <property type="entry name" value="INTRADIOL RING-CLEAVAGE DIOXYGENASES DOMAIN-CONTAINING PROTEIN-RELATED"/>
    <property type="match status" value="1"/>
</dbReference>
<accession>A0A2B7ZN18</accession>
<dbReference type="Gene3D" id="2.60.130.10">
    <property type="entry name" value="Aromatic compound dioxygenase"/>
    <property type="match status" value="1"/>
</dbReference>
<keyword evidence="5" id="KW-0560">Oxidoreductase</keyword>
<sequence>MSTPPVHPETLNPITPPLKDLTIENITTNTNLINAQCPSPRLRYIISRLVTHLHDFARETRLSTAEWSAGIQFLIDVGKICSPQRNEFILLSDILGLSLLVDAIDHPKPPGATEGTVLGPFHMHDGVPTFKNGDTLSHDSAGEAMLVICSVRDMAGNALEGVKVDIWETDSSGHYDVQYAEGTGTGTGTGTTDGRGVMYSDERGGFWFKAIKPVLYAIPHDGPVGKFLGALGRHPYRPAHIHFMLSREGWDCLITALYLRGDPYESSDAVFGVKSSLIVDLHQLTDPEMAKKYDVPLGTHVLQHEFVLVSEEESNALRERNSKEALEKLGMQVRMLDGLPVPDVD</sequence>
<reference evidence="9 10" key="1">
    <citation type="submission" date="2017-10" db="EMBL/GenBank/DDBJ databases">
        <title>Comparative genomics in systemic dimorphic fungi from Ajellomycetaceae.</title>
        <authorList>
            <person name="Munoz J.F."/>
            <person name="Mcewen J.G."/>
            <person name="Clay O.K."/>
            <person name="Cuomo C.A."/>
        </authorList>
    </citation>
    <scope>NUCLEOTIDE SEQUENCE [LARGE SCALE GENOMIC DNA]</scope>
    <source>
        <strain evidence="9 10">UAMH4076</strain>
    </source>
</reference>
<keyword evidence="10" id="KW-1185">Reference proteome</keyword>
<dbReference type="STRING" id="73230.A0A2B7ZN18"/>
<comment type="cofactor">
    <cofactor evidence="1">
        <name>Fe(3+)</name>
        <dbReference type="ChEBI" id="CHEBI:29034"/>
    </cofactor>
</comment>
<dbReference type="AlphaFoldDB" id="A0A2B7ZN18"/>
<dbReference type="Pfam" id="PF04444">
    <property type="entry name" value="Dioxygenase_N"/>
    <property type="match status" value="1"/>
</dbReference>
<dbReference type="VEuPathDB" id="FungiDB:EMCG_08561"/>
<dbReference type="InterPro" id="IPR015889">
    <property type="entry name" value="Intradiol_dOase_core"/>
</dbReference>
<evidence type="ECO:0000259" key="7">
    <source>
        <dbReference type="Pfam" id="PF00775"/>
    </source>
</evidence>
<proteinExistence type="inferred from homology"/>
<evidence type="ECO:0000256" key="1">
    <source>
        <dbReference type="ARBA" id="ARBA00001965"/>
    </source>
</evidence>
<keyword evidence="4" id="KW-0223">Dioxygenase</keyword>